<keyword evidence="1" id="KW-0479">Metal-binding</keyword>
<dbReference type="PIRSF" id="PIRSF005295">
    <property type="entry name" value="UCP005295_TatD"/>
    <property type="match status" value="1"/>
</dbReference>
<evidence type="ECO:0000256" key="1">
    <source>
        <dbReference type="PIRNR" id="PIRNR005295"/>
    </source>
</evidence>
<accession>A0A832VZT1</accession>
<evidence type="ECO:0000313" key="2">
    <source>
        <dbReference type="EMBL" id="HIH69620.1"/>
    </source>
</evidence>
<dbReference type="AlphaFoldDB" id="A0A832VZT1"/>
<dbReference type="InterPro" id="IPR032466">
    <property type="entry name" value="Metal_Hydrolase"/>
</dbReference>
<dbReference type="Gene3D" id="3.20.20.140">
    <property type="entry name" value="Metal-dependent hydrolases"/>
    <property type="match status" value="1"/>
</dbReference>
<dbReference type="Proteomes" id="UP000600363">
    <property type="component" value="Unassembled WGS sequence"/>
</dbReference>
<dbReference type="GO" id="GO:0046872">
    <property type="term" value="F:metal ion binding"/>
    <property type="evidence" value="ECO:0007669"/>
    <property type="project" value="UniProtKB-KW"/>
</dbReference>
<dbReference type="SUPFAM" id="SSF51556">
    <property type="entry name" value="Metallo-dependent hydrolases"/>
    <property type="match status" value="1"/>
</dbReference>
<dbReference type="InterPro" id="IPR001130">
    <property type="entry name" value="TatD-like"/>
</dbReference>
<organism evidence="2 3">
    <name type="scientific">Methermicoccus shengliensis</name>
    <dbReference type="NCBI Taxonomy" id="660064"/>
    <lineage>
        <taxon>Archaea</taxon>
        <taxon>Methanobacteriati</taxon>
        <taxon>Methanobacteriota</taxon>
        <taxon>Stenosarchaea group</taxon>
        <taxon>Methanomicrobia</taxon>
        <taxon>Methanosarcinales</taxon>
        <taxon>Methermicoccaceae</taxon>
        <taxon>Methermicoccus</taxon>
    </lineage>
</organism>
<name>A0A832VZT1_9EURY</name>
<dbReference type="PANTHER" id="PTHR42658:SF1">
    <property type="entry name" value="HYDROLASE TATD"/>
    <property type="match status" value="1"/>
</dbReference>
<protein>
    <submittedName>
        <fullName evidence="2">Deoxyribonuclease</fullName>
    </submittedName>
</protein>
<dbReference type="EMBL" id="DUIH01000011">
    <property type="protein sequence ID" value="HIH69620.1"/>
    <property type="molecule type" value="Genomic_DNA"/>
</dbReference>
<dbReference type="RefSeq" id="WP_042687409.1">
    <property type="nucleotide sequence ID" value="NZ_DUIH01000011.1"/>
</dbReference>
<proteinExistence type="inferred from homology"/>
<dbReference type="InterPro" id="IPR012022">
    <property type="entry name" value="UCP005295"/>
</dbReference>
<comment type="similarity">
    <text evidence="1">Belongs to the metallo-dependent hydrolases superfamily.</text>
</comment>
<dbReference type="GO" id="GO:0016788">
    <property type="term" value="F:hydrolase activity, acting on ester bonds"/>
    <property type="evidence" value="ECO:0007669"/>
    <property type="project" value="UniProtKB-UniRule"/>
</dbReference>
<gene>
    <name evidence="2" type="ORF">HA299_03235</name>
</gene>
<sequence>MKCFDTHIHSEGRSVEDLASMAKEGIKAAITCAFYPIKPMYQETLIDLFRKLIDFEEYRGNKAGMDLYAAIGIHPRCIPHNYNKILEFMENDDKSIAFGEIGLEDATDEEIEVLTKQLKIAEKLDKPCIIHTPRNNKVEVTKKTVEILEKIEFPESLAVIDHASVETVEPILKKGYFAGLTVQPGKLSSEEVIQIVEKYGVEKFVLNSDTGFSPSDMTAVAKTAKILSDKMGKKDAEKIVWGNAVEFFRL</sequence>
<keyword evidence="1" id="KW-0378">Hydrolase</keyword>
<comment type="caution">
    <text evidence="2">The sequence shown here is derived from an EMBL/GenBank/DDBJ whole genome shotgun (WGS) entry which is preliminary data.</text>
</comment>
<evidence type="ECO:0000313" key="3">
    <source>
        <dbReference type="Proteomes" id="UP000600363"/>
    </source>
</evidence>
<dbReference type="PANTHER" id="PTHR42658">
    <property type="entry name" value="HYDROLASE TATD"/>
    <property type="match status" value="1"/>
</dbReference>
<dbReference type="Pfam" id="PF01026">
    <property type="entry name" value="TatD_DNase"/>
    <property type="match status" value="1"/>
</dbReference>
<reference evidence="2" key="1">
    <citation type="journal article" date="2020" name="bioRxiv">
        <title>A rank-normalized archaeal taxonomy based on genome phylogeny resolves widespread incomplete and uneven classifications.</title>
        <authorList>
            <person name="Rinke C."/>
            <person name="Chuvochina M."/>
            <person name="Mussig A.J."/>
            <person name="Chaumeil P.-A."/>
            <person name="Waite D.W."/>
            <person name="Whitman W.B."/>
            <person name="Parks D.H."/>
            <person name="Hugenholtz P."/>
        </authorList>
    </citation>
    <scope>NUCLEOTIDE SEQUENCE</scope>
    <source>
        <strain evidence="2">UBA12518</strain>
    </source>
</reference>